<dbReference type="EMBL" id="CP159289">
    <property type="protein sequence ID" value="XCH24562.1"/>
    <property type="molecule type" value="Genomic_DNA"/>
</dbReference>
<accession>A0AAU8FJL4</accession>
<feature type="domain" description="Secretion system C-terminal sorting" evidence="1">
    <location>
        <begin position="382"/>
        <end position="443"/>
    </location>
</feature>
<dbReference type="AlphaFoldDB" id="A0AAU8FJL4"/>
<proteinExistence type="predicted"/>
<reference evidence="2" key="1">
    <citation type="submission" date="2024-06" db="EMBL/GenBank/DDBJ databases">
        <title>Sequencing and assembly of the genome of Dyadobacter sp. strain 676, a symbiont of Cyamopsis tetragonoloba.</title>
        <authorList>
            <person name="Guro P."/>
            <person name="Sazanova A."/>
            <person name="Kuznetsova I."/>
            <person name="Belimov A."/>
            <person name="Safronova V."/>
        </authorList>
    </citation>
    <scope>NUCLEOTIDE SEQUENCE</scope>
    <source>
        <strain evidence="2">676</strain>
    </source>
</reference>
<evidence type="ECO:0000259" key="1">
    <source>
        <dbReference type="Pfam" id="PF18962"/>
    </source>
</evidence>
<dbReference type="InterPro" id="IPR026444">
    <property type="entry name" value="Secre_tail"/>
</dbReference>
<dbReference type="InterPro" id="IPR013783">
    <property type="entry name" value="Ig-like_fold"/>
</dbReference>
<dbReference type="RefSeq" id="WP_353719877.1">
    <property type="nucleotide sequence ID" value="NZ_CP159289.1"/>
</dbReference>
<evidence type="ECO:0000313" key="2">
    <source>
        <dbReference type="EMBL" id="XCH24562.1"/>
    </source>
</evidence>
<gene>
    <name evidence="2" type="ORF">ABV298_30420</name>
</gene>
<name>A0AAU8FJL4_9BACT</name>
<protein>
    <submittedName>
        <fullName evidence="2">T9SS type A sorting domain-containing protein</fullName>
    </submittedName>
</protein>
<dbReference type="SUPFAM" id="SSF63825">
    <property type="entry name" value="YWTD domain"/>
    <property type="match status" value="1"/>
</dbReference>
<dbReference type="Gene3D" id="2.60.40.10">
    <property type="entry name" value="Immunoglobulins"/>
    <property type="match status" value="1"/>
</dbReference>
<dbReference type="Pfam" id="PF18962">
    <property type="entry name" value="Por_Secre_tail"/>
    <property type="match status" value="1"/>
</dbReference>
<dbReference type="NCBIfam" id="TIGR04183">
    <property type="entry name" value="Por_Secre_tail"/>
    <property type="match status" value="1"/>
</dbReference>
<sequence length="452" mass="49284">MRASTGLNPYGSFTVYGDKLYGLTQSTLLEVDPATQDVTVLADIGNGLMADITVNNDKLYFMRNYEGGWVYEWDPATKTLKTKARLSTESGINPFYMTLTPVPAPVSAGKPGTCMTLANSTVDTGNFNEWLAITDASNEAVAEIKANGNNLGTVKSWLYTHSGAVRKRDGRYFLGRDFTMTPSGSITSGQVDVRIYVKQEEYDALVAANNADMEVEPIKDVTQIGVFTTGANSCSGGISGSARAIATTVEPWAGGGYVFSFKTDAFSTFYLANTNKPFPVRLVDFKAQLLENDALLSWQTVEEVNFSHFELQRSEDGRNYHTIATVKPSAGSLPGRYSFTDTQLDEVLAPNVYYRLKMTDTDGTFAYSTIRELATPDATAVLYPNPVADVVEVKLPKGAGKWQLINSAGTQMLGGQSEGESFKLNVAKLRTGTYFLKFTTVRGVKTLTMVKK</sequence>
<organism evidence="2">
    <name type="scientific">Dyadobacter sp. 676</name>
    <dbReference type="NCBI Taxonomy" id="3088362"/>
    <lineage>
        <taxon>Bacteria</taxon>
        <taxon>Pseudomonadati</taxon>
        <taxon>Bacteroidota</taxon>
        <taxon>Cytophagia</taxon>
        <taxon>Cytophagales</taxon>
        <taxon>Spirosomataceae</taxon>
        <taxon>Dyadobacter</taxon>
    </lineage>
</organism>